<proteinExistence type="predicted"/>
<protein>
    <submittedName>
        <fullName evidence="2">Uncharacterized protein</fullName>
    </submittedName>
</protein>
<name>A0ABZ1AE23_AROEV</name>
<evidence type="ECO:0000256" key="1">
    <source>
        <dbReference type="SAM" id="MobiDB-lite"/>
    </source>
</evidence>
<sequence length="100" mass="10317">MTKWWRATGPTYFNHVWKARILEVVTEAAGANAASPLQALKKEAAVSGAEQALAGVAWLPGVLRNREPAHADAASDETGPGAIPMAGDDVPAAAEAVEVA</sequence>
<organism evidence="2 3">
    <name type="scientific">Aromatoleum evansii</name>
    <name type="common">Azoarcus evansii</name>
    <dbReference type="NCBI Taxonomy" id="59406"/>
    <lineage>
        <taxon>Bacteria</taxon>
        <taxon>Pseudomonadati</taxon>
        <taxon>Pseudomonadota</taxon>
        <taxon>Betaproteobacteria</taxon>
        <taxon>Rhodocyclales</taxon>
        <taxon>Rhodocyclaceae</taxon>
        <taxon>Aromatoleum</taxon>
    </lineage>
</organism>
<keyword evidence="3" id="KW-1185">Reference proteome</keyword>
<dbReference type="EMBL" id="CP141259">
    <property type="protein sequence ID" value="WRL44103.1"/>
    <property type="molecule type" value="Genomic_DNA"/>
</dbReference>
<accession>A0ABZ1AE23</accession>
<gene>
    <name evidence="2" type="ORF">U5817_12870</name>
</gene>
<feature type="region of interest" description="Disordered" evidence="1">
    <location>
        <begin position="68"/>
        <end position="88"/>
    </location>
</feature>
<dbReference type="RefSeq" id="WP_407277551.1">
    <property type="nucleotide sequence ID" value="NZ_CP141259.1"/>
</dbReference>
<reference evidence="2 3" key="1">
    <citation type="submission" date="2023-12" db="EMBL/GenBank/DDBJ databases">
        <title>A. evansii MAY27, complete genome.</title>
        <authorList>
            <person name="Wang Y."/>
        </authorList>
    </citation>
    <scope>NUCLEOTIDE SEQUENCE [LARGE SCALE GENOMIC DNA]</scope>
    <source>
        <strain evidence="2 3">MAY27</strain>
    </source>
</reference>
<evidence type="ECO:0000313" key="3">
    <source>
        <dbReference type="Proteomes" id="UP001626593"/>
    </source>
</evidence>
<dbReference type="Proteomes" id="UP001626593">
    <property type="component" value="Chromosome"/>
</dbReference>
<evidence type="ECO:0000313" key="2">
    <source>
        <dbReference type="EMBL" id="WRL44103.1"/>
    </source>
</evidence>